<gene>
    <name evidence="1" type="ordered locus">Ngar_c15790</name>
</gene>
<dbReference type="AlphaFoldDB" id="K0IJQ5"/>
<organism evidence="1 2">
    <name type="scientific">Nitrososphaera gargensis (strain Ga9.2)</name>
    <dbReference type="NCBI Taxonomy" id="1237085"/>
    <lineage>
        <taxon>Archaea</taxon>
        <taxon>Nitrososphaerota</taxon>
        <taxon>Nitrososphaeria</taxon>
        <taxon>Nitrososphaerales</taxon>
        <taxon>Nitrososphaeraceae</taxon>
        <taxon>Nitrososphaera</taxon>
    </lineage>
</organism>
<accession>K0IJQ5</accession>
<evidence type="ECO:0000313" key="1">
    <source>
        <dbReference type="EMBL" id="AFU58512.1"/>
    </source>
</evidence>
<dbReference type="EMBL" id="CP002408">
    <property type="protein sequence ID" value="AFU58512.1"/>
    <property type="molecule type" value="Genomic_DNA"/>
</dbReference>
<dbReference type="BioCyc" id="CNIT1237085:G1324-1577-MONOMER"/>
<dbReference type="InParanoid" id="K0IJQ5"/>
<dbReference type="HOGENOM" id="CLU_2748319_0_0_2"/>
<name>K0IJQ5_NITGG</name>
<reference evidence="1 2" key="1">
    <citation type="journal article" date="2012" name="Environ. Microbiol.">
        <title>The genome of the ammonia-oxidizing Candidatus Nitrososphaera gargensis: insights into metabolic versatility and environmental adaptations.</title>
        <authorList>
            <person name="Spang A."/>
            <person name="Poehlein A."/>
            <person name="Offre P."/>
            <person name="Zumbragel S."/>
            <person name="Haider S."/>
            <person name="Rychlik N."/>
            <person name="Nowka B."/>
            <person name="Schmeisser C."/>
            <person name="Lebedeva E.V."/>
            <person name="Rattei T."/>
            <person name="Bohm C."/>
            <person name="Schmid M."/>
            <person name="Galushko A."/>
            <person name="Hatzenpichler R."/>
            <person name="Weinmaier T."/>
            <person name="Daniel R."/>
            <person name="Schleper C."/>
            <person name="Spieck E."/>
            <person name="Streit W."/>
            <person name="Wagner M."/>
        </authorList>
    </citation>
    <scope>NUCLEOTIDE SEQUENCE [LARGE SCALE GENOMIC DNA]</scope>
    <source>
        <strain evidence="2">Ga9.2</strain>
    </source>
</reference>
<dbReference type="STRING" id="1237085.Ngar_c15790"/>
<evidence type="ECO:0000313" key="2">
    <source>
        <dbReference type="Proteomes" id="UP000008037"/>
    </source>
</evidence>
<dbReference type="KEGG" id="nga:Ngar_c15790"/>
<protein>
    <submittedName>
        <fullName evidence="1">Uncharacterized protein</fullName>
    </submittedName>
</protein>
<keyword evidence="2" id="KW-1185">Reference proteome</keyword>
<dbReference type="Proteomes" id="UP000008037">
    <property type="component" value="Chromosome"/>
</dbReference>
<proteinExistence type="predicted"/>
<sequence>MREALIMTAGTELIFTLKCSCGKTPNAYNVEGLCSFRKHLMECKTAEHEPLTYFWLYTIGEIIREWRLFA</sequence>